<dbReference type="Pfam" id="PF06750">
    <property type="entry name" value="A24_N_bact"/>
    <property type="match status" value="1"/>
</dbReference>
<keyword evidence="1" id="KW-0472">Membrane</keyword>
<feature type="transmembrane region" description="Helical" evidence="1">
    <location>
        <begin position="111"/>
        <end position="130"/>
    </location>
</feature>
<evidence type="ECO:0000313" key="4">
    <source>
        <dbReference type="Proteomes" id="UP000249739"/>
    </source>
</evidence>
<name>A0A2W5HGT3_9BACT</name>
<dbReference type="InterPro" id="IPR010627">
    <property type="entry name" value="Prepilin_pept_A24_N"/>
</dbReference>
<dbReference type="EMBL" id="QFOT01000208">
    <property type="protein sequence ID" value="PZP52959.1"/>
    <property type="molecule type" value="Genomic_DNA"/>
</dbReference>
<feature type="transmembrane region" description="Helical" evidence="1">
    <location>
        <begin position="86"/>
        <end position="105"/>
    </location>
</feature>
<reference evidence="3 4" key="1">
    <citation type="submission" date="2017-08" db="EMBL/GenBank/DDBJ databases">
        <title>Infants hospitalized years apart are colonized by the same room-sourced microbial strains.</title>
        <authorList>
            <person name="Brooks B."/>
            <person name="Olm M.R."/>
            <person name="Firek B.A."/>
            <person name="Baker R."/>
            <person name="Thomas B.C."/>
            <person name="Morowitz M.J."/>
            <person name="Banfield J.F."/>
        </authorList>
    </citation>
    <scope>NUCLEOTIDE SEQUENCE [LARGE SCALE GENOMIC DNA]</scope>
    <source>
        <strain evidence="3">S2_006_000_R2_64</strain>
    </source>
</reference>
<comment type="caution">
    <text evidence="3">The sequence shown here is derived from an EMBL/GenBank/DDBJ whole genome shotgun (WGS) entry which is preliminary data.</text>
</comment>
<evidence type="ECO:0000259" key="2">
    <source>
        <dbReference type="Pfam" id="PF06750"/>
    </source>
</evidence>
<keyword evidence="1" id="KW-1133">Transmembrane helix</keyword>
<dbReference type="GO" id="GO:0005886">
    <property type="term" value="C:plasma membrane"/>
    <property type="evidence" value="ECO:0007669"/>
    <property type="project" value="TreeGrafter"/>
</dbReference>
<organism evidence="3 4">
    <name type="scientific">Micavibrio aeruginosavorus</name>
    <dbReference type="NCBI Taxonomy" id="349221"/>
    <lineage>
        <taxon>Bacteria</taxon>
        <taxon>Pseudomonadati</taxon>
        <taxon>Bdellovibrionota</taxon>
        <taxon>Bdellovibrionia</taxon>
        <taxon>Bdellovibrionales</taxon>
        <taxon>Pseudobdellovibrionaceae</taxon>
        <taxon>Micavibrio</taxon>
    </lineage>
</organism>
<feature type="transmembrane region" description="Helical" evidence="1">
    <location>
        <begin position="6"/>
        <end position="32"/>
    </location>
</feature>
<dbReference type="AlphaFoldDB" id="A0A2W5HGT3"/>
<proteinExistence type="predicted"/>
<dbReference type="GO" id="GO:0006465">
    <property type="term" value="P:signal peptide processing"/>
    <property type="evidence" value="ECO:0007669"/>
    <property type="project" value="TreeGrafter"/>
</dbReference>
<protein>
    <recommendedName>
        <fullName evidence="2">Prepilin peptidase A24 N-terminal domain-containing protein</fullName>
    </recommendedName>
</protein>
<evidence type="ECO:0000256" key="1">
    <source>
        <dbReference type="SAM" id="Phobius"/>
    </source>
</evidence>
<dbReference type="Proteomes" id="UP000249739">
    <property type="component" value="Unassembled WGS sequence"/>
</dbReference>
<dbReference type="GO" id="GO:0004190">
    <property type="term" value="F:aspartic-type endopeptidase activity"/>
    <property type="evidence" value="ECO:0007669"/>
    <property type="project" value="TreeGrafter"/>
</dbReference>
<dbReference type="PANTHER" id="PTHR30487">
    <property type="entry name" value="TYPE 4 PREPILIN-LIKE PROTEINS LEADER PEPTIDE-PROCESSING ENZYME"/>
    <property type="match status" value="1"/>
</dbReference>
<accession>A0A2W5HGT3</accession>
<sequence>MDIGLSFYEVIVGFLFGILGLCAGSFSTAIIYRENKNLPWFQLKGEHARSICPSCNTELNFQDLFPVFSWISTQGKCRYCRKKIPLFYPLLELICAVSSILLYLWSGLSVISVTALCCLPFLVSLVYLGLFKQRFSLRLVAIVVAIGTFAFILQLIFN</sequence>
<evidence type="ECO:0000313" key="3">
    <source>
        <dbReference type="EMBL" id="PZP52959.1"/>
    </source>
</evidence>
<feature type="transmembrane region" description="Helical" evidence="1">
    <location>
        <begin position="137"/>
        <end position="157"/>
    </location>
</feature>
<dbReference type="InterPro" id="IPR050882">
    <property type="entry name" value="Prepilin_peptidase/N-MTase"/>
</dbReference>
<dbReference type="PANTHER" id="PTHR30487:SF0">
    <property type="entry name" value="PREPILIN LEADER PEPTIDASE_N-METHYLTRANSFERASE-RELATED"/>
    <property type="match status" value="1"/>
</dbReference>
<gene>
    <name evidence="3" type="ORF">DI586_11515</name>
</gene>
<feature type="domain" description="Prepilin peptidase A24 N-terminal" evidence="2">
    <location>
        <begin position="18"/>
        <end position="104"/>
    </location>
</feature>
<keyword evidence="1" id="KW-0812">Transmembrane</keyword>